<dbReference type="PROSITE" id="PS52039">
    <property type="entry name" value="TOPO_IA_2"/>
    <property type="match status" value="1"/>
</dbReference>
<dbReference type="PRINTS" id="PR00417">
    <property type="entry name" value="PRTPISMRASEI"/>
</dbReference>
<dbReference type="EMBL" id="LR877156">
    <property type="protein sequence ID" value="CAD2218838.1"/>
    <property type="molecule type" value="Genomic_DNA"/>
</dbReference>
<gene>
    <name evidence="10" type="ORF">ADEAN_000633100</name>
</gene>
<keyword evidence="4 7" id="KW-0799">Topoisomerase</keyword>
<feature type="domain" description="Topo IA-type catalytic" evidence="9">
    <location>
        <begin position="164"/>
        <end position="544"/>
    </location>
</feature>
<reference evidence="10 11" key="1">
    <citation type="submission" date="2020-08" db="EMBL/GenBank/DDBJ databases">
        <authorList>
            <person name="Newling K."/>
            <person name="Davey J."/>
            <person name="Forrester S."/>
        </authorList>
    </citation>
    <scope>NUCLEOTIDE SEQUENCE [LARGE SCALE GENOMIC DNA]</scope>
    <source>
        <strain evidence="11">Crithidia deanei Carvalho (ATCC PRA-265)</strain>
    </source>
</reference>
<keyword evidence="5 7" id="KW-0238">DNA-binding</keyword>
<dbReference type="PANTHER" id="PTHR11390">
    <property type="entry name" value="PROKARYOTIC DNA TOPOISOMERASE"/>
    <property type="match status" value="1"/>
</dbReference>
<dbReference type="InterPro" id="IPR006171">
    <property type="entry name" value="TOPRIM_dom"/>
</dbReference>
<dbReference type="SMART" id="SM00493">
    <property type="entry name" value="TOPRIM"/>
    <property type="match status" value="1"/>
</dbReference>
<dbReference type="VEuPathDB" id="TriTrypDB:ADEAN_000633100"/>
<keyword evidence="11" id="KW-1185">Reference proteome</keyword>
<dbReference type="CDD" id="cd00186">
    <property type="entry name" value="TOP1Ac"/>
    <property type="match status" value="1"/>
</dbReference>
<sequence length="544" mass="61217">MAPSVLMVAEKPSLAESIAFHLSNGTATKNPRALPVYEYHHSFLGRPAHFIVTSTTGHVFSCDFTSAHQNWDKTEEESLFQAPVVWTEANHNHKVSHHLESLAKYCDFLVLWLDCDREGENICFEVMDVVKKHISAPQNIFRAHFSAITKEEITHAFQNLGKPNKNVSDAVTCRQELDLKVGVAFTRFQTKFFQGKYGDLDASVVSYGPCQTPTLAFCVHRHDEILYFKPENFWRLVPVASRGGAINLQFDWERGRLFDETMARLLHQKLNKDRNAIVRHVSESYESKVRPTGLNTVEMMKVGSRALGMGPQHVMNIAEHLYIRGYISYPRTESTAYPPSFNLKSCLAQQQNSTLWGSYVNNLLSVGHTRPKAGKDCGDHPPITPMRGASPGELSGDEWRLYEYICRHFIASISADAKIMKTKVTIELQGEKFSYSGKVVVEEGFLEIMPHLKVEDDKVPIGIKINDVFPVTDIRLQAGQTQPPSYLTEADLIGLMEKNGIGTDASISTHVNNIVERGYCTVEAGRVMKPTKLGNCPRAWHSEY</sequence>
<keyword evidence="6 7" id="KW-0413">Isomerase</keyword>
<dbReference type="GO" id="GO:0006281">
    <property type="term" value="P:DNA repair"/>
    <property type="evidence" value="ECO:0007669"/>
    <property type="project" value="TreeGrafter"/>
</dbReference>
<dbReference type="GO" id="GO:0005634">
    <property type="term" value="C:nucleus"/>
    <property type="evidence" value="ECO:0007669"/>
    <property type="project" value="TreeGrafter"/>
</dbReference>
<dbReference type="Proteomes" id="UP000515908">
    <property type="component" value="Chromosome 12"/>
</dbReference>
<dbReference type="InterPro" id="IPR023405">
    <property type="entry name" value="Topo_IA_core_domain"/>
</dbReference>
<dbReference type="PROSITE" id="PS50880">
    <property type="entry name" value="TOPRIM"/>
    <property type="match status" value="1"/>
</dbReference>
<dbReference type="AlphaFoldDB" id="A0A7G2CG17"/>
<organism evidence="10 11">
    <name type="scientific">Angomonas deanei</name>
    <dbReference type="NCBI Taxonomy" id="59799"/>
    <lineage>
        <taxon>Eukaryota</taxon>
        <taxon>Discoba</taxon>
        <taxon>Euglenozoa</taxon>
        <taxon>Kinetoplastea</taxon>
        <taxon>Metakinetoplastina</taxon>
        <taxon>Trypanosomatida</taxon>
        <taxon>Trypanosomatidae</taxon>
        <taxon>Strigomonadinae</taxon>
        <taxon>Angomonas</taxon>
    </lineage>
</organism>
<dbReference type="InterPro" id="IPR003601">
    <property type="entry name" value="Topo_IA_2"/>
</dbReference>
<dbReference type="SMART" id="SM00437">
    <property type="entry name" value="TOP1Ac"/>
    <property type="match status" value="1"/>
</dbReference>
<dbReference type="SMART" id="SM00436">
    <property type="entry name" value="TOP1Bc"/>
    <property type="match status" value="1"/>
</dbReference>
<dbReference type="GO" id="GO:0006265">
    <property type="term" value="P:DNA topological change"/>
    <property type="evidence" value="ECO:0007669"/>
    <property type="project" value="InterPro"/>
</dbReference>
<evidence type="ECO:0000256" key="7">
    <source>
        <dbReference type="RuleBase" id="RU362092"/>
    </source>
</evidence>
<dbReference type="InterPro" id="IPR013497">
    <property type="entry name" value="Topo_IA_cen"/>
</dbReference>
<protein>
    <recommendedName>
        <fullName evidence="3 7">DNA topoisomerase</fullName>
        <ecNumber evidence="3 7">5.6.2.1</ecNumber>
    </recommendedName>
</protein>
<evidence type="ECO:0000259" key="8">
    <source>
        <dbReference type="PROSITE" id="PS50880"/>
    </source>
</evidence>
<accession>A0A7G2CG17</accession>
<proteinExistence type="inferred from homology"/>
<dbReference type="Gene3D" id="1.10.290.10">
    <property type="entry name" value="Topoisomerase I, domain 4"/>
    <property type="match status" value="1"/>
</dbReference>
<dbReference type="SUPFAM" id="SSF56712">
    <property type="entry name" value="Prokaryotic type I DNA topoisomerase"/>
    <property type="match status" value="1"/>
</dbReference>
<dbReference type="Pfam" id="PF01131">
    <property type="entry name" value="Topoisom_bac"/>
    <property type="match status" value="1"/>
</dbReference>
<dbReference type="FunFam" id="3.40.50.140:FF:000003">
    <property type="entry name" value="DNA topoisomerase"/>
    <property type="match status" value="1"/>
</dbReference>
<dbReference type="InterPro" id="IPR013825">
    <property type="entry name" value="Topo_IA_cen_sub2"/>
</dbReference>
<dbReference type="GO" id="GO:0003917">
    <property type="term" value="F:DNA topoisomerase type I (single strand cut, ATP-independent) activity"/>
    <property type="evidence" value="ECO:0007669"/>
    <property type="project" value="UniProtKB-EC"/>
</dbReference>
<feature type="domain" description="Toprim" evidence="8">
    <location>
        <begin position="4"/>
        <end position="149"/>
    </location>
</feature>
<dbReference type="InterPro" id="IPR000380">
    <property type="entry name" value="Topo_IA"/>
</dbReference>
<dbReference type="Pfam" id="PF01751">
    <property type="entry name" value="Toprim"/>
    <property type="match status" value="1"/>
</dbReference>
<dbReference type="PANTHER" id="PTHR11390:SF20">
    <property type="entry name" value="DNA TOPOISOMERASE 3-BETA-1"/>
    <property type="match status" value="1"/>
</dbReference>
<dbReference type="InterPro" id="IPR013824">
    <property type="entry name" value="Topo_IA_cen_sub1"/>
</dbReference>
<comment type="similarity">
    <text evidence="2 7">Belongs to the type IA topoisomerase family.</text>
</comment>
<evidence type="ECO:0000259" key="9">
    <source>
        <dbReference type="PROSITE" id="PS52039"/>
    </source>
</evidence>
<evidence type="ECO:0000256" key="6">
    <source>
        <dbReference type="ARBA" id="ARBA00023235"/>
    </source>
</evidence>
<evidence type="ECO:0000313" key="11">
    <source>
        <dbReference type="Proteomes" id="UP000515908"/>
    </source>
</evidence>
<evidence type="ECO:0000256" key="4">
    <source>
        <dbReference type="ARBA" id="ARBA00023029"/>
    </source>
</evidence>
<comment type="catalytic activity">
    <reaction evidence="1 7">
        <text>ATP-independent breakage of single-stranded DNA, followed by passage and rejoining.</text>
        <dbReference type="EC" id="5.6.2.1"/>
    </reaction>
</comment>
<dbReference type="Gene3D" id="2.70.20.10">
    <property type="entry name" value="Topoisomerase I, domain 3"/>
    <property type="match status" value="1"/>
</dbReference>
<evidence type="ECO:0000313" key="10">
    <source>
        <dbReference type="EMBL" id="CAD2218838.1"/>
    </source>
</evidence>
<dbReference type="GO" id="GO:0003677">
    <property type="term" value="F:DNA binding"/>
    <property type="evidence" value="ECO:0007669"/>
    <property type="project" value="UniProtKB-KW"/>
</dbReference>
<evidence type="ECO:0000256" key="5">
    <source>
        <dbReference type="ARBA" id="ARBA00023125"/>
    </source>
</evidence>
<dbReference type="InterPro" id="IPR013826">
    <property type="entry name" value="Topo_IA_cen_sub3"/>
</dbReference>
<dbReference type="InterPro" id="IPR034144">
    <property type="entry name" value="TOPRIM_TopoIII"/>
</dbReference>
<comment type="function">
    <text evidence="7">Introduces a single-strand break via transesterification at a target site in duplex DNA. Releases the supercoiling and torsional tension of DNA introduced during the DNA replication and transcription by transiently cleaving and rejoining one strand of the DNA duplex. The scissile phosphodiester is attacked by the catalytic tyrosine of the enzyme, resulting in the formation of a DNA-(5'-phosphotyrosyl)-enzyme intermediate and the expulsion of a 3'-OH DNA strand.</text>
</comment>
<dbReference type="Gene3D" id="1.10.460.10">
    <property type="entry name" value="Topoisomerase I, domain 2"/>
    <property type="match status" value="1"/>
</dbReference>
<dbReference type="EC" id="5.6.2.1" evidence="3 7"/>
<evidence type="ECO:0000256" key="2">
    <source>
        <dbReference type="ARBA" id="ARBA00009446"/>
    </source>
</evidence>
<evidence type="ECO:0000256" key="1">
    <source>
        <dbReference type="ARBA" id="ARBA00000213"/>
    </source>
</evidence>
<dbReference type="CDD" id="cd03362">
    <property type="entry name" value="TOPRIM_TopoIA_TopoIII"/>
    <property type="match status" value="1"/>
</dbReference>
<dbReference type="GO" id="GO:0006310">
    <property type="term" value="P:DNA recombination"/>
    <property type="evidence" value="ECO:0007669"/>
    <property type="project" value="TreeGrafter"/>
</dbReference>
<dbReference type="Gene3D" id="3.40.50.140">
    <property type="match status" value="1"/>
</dbReference>
<dbReference type="InterPro" id="IPR003602">
    <property type="entry name" value="Topo_IA_DNA-bd_dom"/>
</dbReference>
<name>A0A7G2CG17_9TRYP</name>
<evidence type="ECO:0000256" key="3">
    <source>
        <dbReference type="ARBA" id="ARBA00012891"/>
    </source>
</evidence>
<dbReference type="FunFam" id="1.10.290.10:FF:000001">
    <property type="entry name" value="DNA topoisomerase"/>
    <property type="match status" value="1"/>
</dbReference>